<accession>A0A0A9DCD3</accession>
<evidence type="ECO:0000313" key="1">
    <source>
        <dbReference type="EMBL" id="JAD83315.1"/>
    </source>
</evidence>
<proteinExistence type="predicted"/>
<reference evidence="1" key="1">
    <citation type="submission" date="2014-09" db="EMBL/GenBank/DDBJ databases">
        <authorList>
            <person name="Magalhaes I.L.F."/>
            <person name="Oliveira U."/>
            <person name="Santos F.R."/>
            <person name="Vidigal T.H.D.A."/>
            <person name="Brescovit A.D."/>
            <person name="Santos A.J."/>
        </authorList>
    </citation>
    <scope>NUCLEOTIDE SEQUENCE</scope>
    <source>
        <tissue evidence="1">Shoot tissue taken approximately 20 cm above the soil surface</tissue>
    </source>
</reference>
<dbReference type="EMBL" id="GBRH01214580">
    <property type="protein sequence ID" value="JAD83315.1"/>
    <property type="molecule type" value="Transcribed_RNA"/>
</dbReference>
<reference evidence="1" key="2">
    <citation type="journal article" date="2015" name="Data Brief">
        <title>Shoot transcriptome of the giant reed, Arundo donax.</title>
        <authorList>
            <person name="Barrero R.A."/>
            <person name="Guerrero F.D."/>
            <person name="Moolhuijzen P."/>
            <person name="Goolsby J.A."/>
            <person name="Tidwell J."/>
            <person name="Bellgard S.E."/>
            <person name="Bellgard M.I."/>
        </authorList>
    </citation>
    <scope>NUCLEOTIDE SEQUENCE</scope>
    <source>
        <tissue evidence="1">Shoot tissue taken approximately 20 cm above the soil surface</tissue>
    </source>
</reference>
<protein>
    <submittedName>
        <fullName evidence="1">Uncharacterized protein</fullName>
    </submittedName>
</protein>
<name>A0A0A9DCD3_ARUDO</name>
<dbReference type="AlphaFoldDB" id="A0A0A9DCD3"/>
<sequence length="71" mass="8176">MCIGPSQMCMYWTRICIANQFITLFYTCMSPVNSKYVPLFALKCNLLIFGRPHELHLSVNMDKELSKVDGI</sequence>
<organism evidence="1">
    <name type="scientific">Arundo donax</name>
    <name type="common">Giant reed</name>
    <name type="synonym">Donax arundinaceus</name>
    <dbReference type="NCBI Taxonomy" id="35708"/>
    <lineage>
        <taxon>Eukaryota</taxon>
        <taxon>Viridiplantae</taxon>
        <taxon>Streptophyta</taxon>
        <taxon>Embryophyta</taxon>
        <taxon>Tracheophyta</taxon>
        <taxon>Spermatophyta</taxon>
        <taxon>Magnoliopsida</taxon>
        <taxon>Liliopsida</taxon>
        <taxon>Poales</taxon>
        <taxon>Poaceae</taxon>
        <taxon>PACMAD clade</taxon>
        <taxon>Arundinoideae</taxon>
        <taxon>Arundineae</taxon>
        <taxon>Arundo</taxon>
    </lineage>
</organism>